<evidence type="ECO:0000256" key="2">
    <source>
        <dbReference type="ARBA" id="ARBA00022989"/>
    </source>
</evidence>
<keyword evidence="7" id="KW-1185">Reference proteome</keyword>
<comment type="caution">
    <text evidence="6">The sequence shown here is derived from an EMBL/GenBank/DDBJ whole genome shotgun (WGS) entry which is preliminary data.</text>
</comment>
<evidence type="ECO:0000256" key="4">
    <source>
        <dbReference type="SAM" id="Phobius"/>
    </source>
</evidence>
<dbReference type="NCBIfam" id="NF033233">
    <property type="entry name" value="twin_helix"/>
    <property type="match status" value="1"/>
</dbReference>
<dbReference type="Pfam" id="PF04588">
    <property type="entry name" value="HIG_1_N"/>
    <property type="match status" value="1"/>
</dbReference>
<dbReference type="InterPro" id="IPR007667">
    <property type="entry name" value="Hypoxia_induced_domain"/>
</dbReference>
<evidence type="ECO:0000259" key="5">
    <source>
        <dbReference type="PROSITE" id="PS51503"/>
    </source>
</evidence>
<proteinExistence type="predicted"/>
<reference evidence="6 7" key="1">
    <citation type="submission" date="2019-03" db="EMBL/GenBank/DDBJ databases">
        <title>Primorskyibacter sp. SS33 isolated from sediments.</title>
        <authorList>
            <person name="Xunke S."/>
        </authorList>
    </citation>
    <scope>NUCLEOTIDE SEQUENCE [LARGE SCALE GENOMIC DNA]</scope>
    <source>
        <strain evidence="6 7">SS33</strain>
    </source>
</reference>
<evidence type="ECO:0000256" key="3">
    <source>
        <dbReference type="ARBA" id="ARBA00023136"/>
    </source>
</evidence>
<feature type="transmembrane region" description="Helical" evidence="4">
    <location>
        <begin position="45"/>
        <end position="63"/>
    </location>
</feature>
<feature type="transmembrane region" description="Helical" evidence="4">
    <location>
        <begin position="6"/>
        <end position="25"/>
    </location>
</feature>
<keyword evidence="1 4" id="KW-0812">Transmembrane</keyword>
<organism evidence="6 7">
    <name type="scientific">Palleronia sediminis</name>
    <dbReference type="NCBI Taxonomy" id="2547833"/>
    <lineage>
        <taxon>Bacteria</taxon>
        <taxon>Pseudomonadati</taxon>
        <taxon>Pseudomonadota</taxon>
        <taxon>Alphaproteobacteria</taxon>
        <taxon>Rhodobacterales</taxon>
        <taxon>Roseobacteraceae</taxon>
        <taxon>Palleronia</taxon>
    </lineage>
</organism>
<sequence length="65" mass="7068">MLADPLFLIVAASLLVVLVILAIGVGNFGRGGEAAAKNSNKYMRWRIYAQAVAIVVILAFVFFRQ</sequence>
<keyword evidence="3 4" id="KW-0472">Membrane</keyword>
<dbReference type="AlphaFoldDB" id="A0A4R6A2U2"/>
<dbReference type="Proteomes" id="UP000295701">
    <property type="component" value="Unassembled WGS sequence"/>
</dbReference>
<dbReference type="RefSeq" id="WP_133397647.1">
    <property type="nucleotide sequence ID" value="NZ_SNAA01000017.1"/>
</dbReference>
<evidence type="ECO:0000313" key="6">
    <source>
        <dbReference type="EMBL" id="TDL76278.1"/>
    </source>
</evidence>
<evidence type="ECO:0000313" key="7">
    <source>
        <dbReference type="Proteomes" id="UP000295701"/>
    </source>
</evidence>
<evidence type="ECO:0000256" key="1">
    <source>
        <dbReference type="ARBA" id="ARBA00022692"/>
    </source>
</evidence>
<protein>
    <submittedName>
        <fullName evidence="6">Twin transmembrane helix small protein</fullName>
    </submittedName>
</protein>
<accession>A0A4R6A2U2</accession>
<keyword evidence="2 4" id="KW-1133">Transmembrane helix</keyword>
<name>A0A4R6A2U2_9RHOB</name>
<gene>
    <name evidence="6" type="ORF">E2L08_13620</name>
</gene>
<dbReference type="EMBL" id="SNAA01000017">
    <property type="protein sequence ID" value="TDL76278.1"/>
    <property type="molecule type" value="Genomic_DNA"/>
</dbReference>
<dbReference type="PROSITE" id="PS51503">
    <property type="entry name" value="HIG1"/>
    <property type="match status" value="1"/>
</dbReference>
<feature type="domain" description="HIG1" evidence="5">
    <location>
        <begin position="1"/>
        <end position="65"/>
    </location>
</feature>